<evidence type="ECO:0000313" key="2">
    <source>
        <dbReference type="Proteomes" id="UP000828390"/>
    </source>
</evidence>
<reference evidence="1" key="2">
    <citation type="submission" date="2020-11" db="EMBL/GenBank/DDBJ databases">
        <authorList>
            <person name="McCartney M.A."/>
            <person name="Auch B."/>
            <person name="Kono T."/>
            <person name="Mallez S."/>
            <person name="Becker A."/>
            <person name="Gohl D.M."/>
            <person name="Silverstein K.A.T."/>
            <person name="Koren S."/>
            <person name="Bechman K.B."/>
            <person name="Herman A."/>
            <person name="Abrahante J.E."/>
            <person name="Garbe J."/>
        </authorList>
    </citation>
    <scope>NUCLEOTIDE SEQUENCE</scope>
    <source>
        <strain evidence="1">Duluth1</strain>
        <tissue evidence="1">Whole animal</tissue>
    </source>
</reference>
<comment type="caution">
    <text evidence="1">The sequence shown here is derived from an EMBL/GenBank/DDBJ whole genome shotgun (WGS) entry which is preliminary data.</text>
</comment>
<proteinExistence type="predicted"/>
<keyword evidence="2" id="KW-1185">Reference proteome</keyword>
<sequence length="122" mass="13799">MESSTYLSAEDENSLKEFGELSFIDGDDGILPLDTTQTTYTEIQVVSLESYNDYCKTALAIKALALKALALKAVDSSLTPRKMRKYEACLNMKFDLDRDNVFLKWKELKQDMTSHCIQVPST</sequence>
<protein>
    <submittedName>
        <fullName evidence="1">Uncharacterized protein</fullName>
    </submittedName>
</protein>
<evidence type="ECO:0000313" key="1">
    <source>
        <dbReference type="EMBL" id="KAH3878412.1"/>
    </source>
</evidence>
<gene>
    <name evidence="1" type="ORF">DPMN_002305</name>
</gene>
<dbReference type="AlphaFoldDB" id="A0A9D4MNE6"/>
<accession>A0A9D4MNE6</accession>
<organism evidence="1 2">
    <name type="scientific">Dreissena polymorpha</name>
    <name type="common">Zebra mussel</name>
    <name type="synonym">Mytilus polymorpha</name>
    <dbReference type="NCBI Taxonomy" id="45954"/>
    <lineage>
        <taxon>Eukaryota</taxon>
        <taxon>Metazoa</taxon>
        <taxon>Spiralia</taxon>
        <taxon>Lophotrochozoa</taxon>
        <taxon>Mollusca</taxon>
        <taxon>Bivalvia</taxon>
        <taxon>Autobranchia</taxon>
        <taxon>Heteroconchia</taxon>
        <taxon>Euheterodonta</taxon>
        <taxon>Imparidentia</taxon>
        <taxon>Neoheterodontei</taxon>
        <taxon>Myida</taxon>
        <taxon>Dreissenoidea</taxon>
        <taxon>Dreissenidae</taxon>
        <taxon>Dreissena</taxon>
    </lineage>
</organism>
<name>A0A9D4MNE6_DREPO</name>
<dbReference type="EMBL" id="JAIWYP010000001">
    <property type="protein sequence ID" value="KAH3878412.1"/>
    <property type="molecule type" value="Genomic_DNA"/>
</dbReference>
<reference evidence="1" key="1">
    <citation type="journal article" date="2019" name="bioRxiv">
        <title>The Genome of the Zebra Mussel, Dreissena polymorpha: A Resource for Invasive Species Research.</title>
        <authorList>
            <person name="McCartney M.A."/>
            <person name="Auch B."/>
            <person name="Kono T."/>
            <person name="Mallez S."/>
            <person name="Zhang Y."/>
            <person name="Obille A."/>
            <person name="Becker A."/>
            <person name="Abrahante J.E."/>
            <person name="Garbe J."/>
            <person name="Badalamenti J.P."/>
            <person name="Herman A."/>
            <person name="Mangelson H."/>
            <person name="Liachko I."/>
            <person name="Sullivan S."/>
            <person name="Sone E.D."/>
            <person name="Koren S."/>
            <person name="Silverstein K.A.T."/>
            <person name="Beckman K.B."/>
            <person name="Gohl D.M."/>
        </authorList>
    </citation>
    <scope>NUCLEOTIDE SEQUENCE</scope>
    <source>
        <strain evidence="1">Duluth1</strain>
        <tissue evidence="1">Whole animal</tissue>
    </source>
</reference>
<dbReference type="Proteomes" id="UP000828390">
    <property type="component" value="Unassembled WGS sequence"/>
</dbReference>